<evidence type="ECO:0000313" key="3">
    <source>
        <dbReference type="EMBL" id="GGG34476.1"/>
    </source>
</evidence>
<gene>
    <name evidence="3" type="ORF">GCM10007425_31460</name>
</gene>
<comment type="caution">
    <text evidence="3">The sequence shown here is derived from an EMBL/GenBank/DDBJ whole genome shotgun (WGS) entry which is preliminary data.</text>
</comment>
<protein>
    <recommendedName>
        <fullName evidence="2">Transposase TnpC homeodomain domain-containing protein</fullName>
    </recommendedName>
</protein>
<sequence>MENNVTTEKLIQLLEQQLAQSNRQIEALTEQVRQLTKALYGSKSEKSKYQAPDGQVSLFEDDPSFNEPEQTVEQSTDTVSYTVIRKKTNKKRNDSFRENIEIEEIHHHPTDLTCECC</sequence>
<dbReference type="EMBL" id="BMJT01000027">
    <property type="protein sequence ID" value="GGG34476.1"/>
    <property type="molecule type" value="Genomic_DNA"/>
</dbReference>
<reference evidence="3" key="1">
    <citation type="journal article" date="2014" name="Int. J. Syst. Evol. Microbiol.">
        <title>Complete genome sequence of Corynebacterium casei LMG S-19264T (=DSM 44701T), isolated from a smear-ripened cheese.</title>
        <authorList>
            <consortium name="US DOE Joint Genome Institute (JGI-PGF)"/>
            <person name="Walter F."/>
            <person name="Albersmeier A."/>
            <person name="Kalinowski J."/>
            <person name="Ruckert C."/>
        </authorList>
    </citation>
    <scope>NUCLEOTIDE SEQUENCE</scope>
    <source>
        <strain evidence="3">CGMCC 1.15760</strain>
    </source>
</reference>
<name>A0A917LJZ5_9BACI</name>
<evidence type="ECO:0000259" key="2">
    <source>
        <dbReference type="Pfam" id="PF13007"/>
    </source>
</evidence>
<organism evidence="3 4">
    <name type="scientific">Lysinibacillus alkalisoli</name>
    <dbReference type="NCBI Taxonomy" id="1911548"/>
    <lineage>
        <taxon>Bacteria</taxon>
        <taxon>Bacillati</taxon>
        <taxon>Bacillota</taxon>
        <taxon>Bacilli</taxon>
        <taxon>Bacillales</taxon>
        <taxon>Bacillaceae</taxon>
        <taxon>Lysinibacillus</taxon>
    </lineage>
</organism>
<feature type="coiled-coil region" evidence="1">
    <location>
        <begin position="4"/>
        <end position="38"/>
    </location>
</feature>
<keyword evidence="4" id="KW-1185">Reference proteome</keyword>
<reference evidence="3" key="2">
    <citation type="submission" date="2020-09" db="EMBL/GenBank/DDBJ databases">
        <authorList>
            <person name="Sun Q."/>
            <person name="Zhou Y."/>
        </authorList>
    </citation>
    <scope>NUCLEOTIDE SEQUENCE</scope>
    <source>
        <strain evidence="3">CGMCC 1.15760</strain>
    </source>
</reference>
<keyword evidence="1" id="KW-0175">Coiled coil</keyword>
<dbReference type="AlphaFoldDB" id="A0A917LJZ5"/>
<evidence type="ECO:0000256" key="1">
    <source>
        <dbReference type="SAM" id="Coils"/>
    </source>
</evidence>
<feature type="domain" description="Transposase TnpC homeodomain" evidence="2">
    <location>
        <begin position="28"/>
        <end position="98"/>
    </location>
</feature>
<accession>A0A917LJZ5</accession>
<dbReference type="InterPro" id="IPR024463">
    <property type="entry name" value="Transposase_TnpC_homeodom"/>
</dbReference>
<evidence type="ECO:0000313" key="4">
    <source>
        <dbReference type="Proteomes" id="UP000616608"/>
    </source>
</evidence>
<dbReference type="Pfam" id="PF13007">
    <property type="entry name" value="LZ_Tnp_IS66"/>
    <property type="match status" value="1"/>
</dbReference>
<proteinExistence type="predicted"/>
<dbReference type="Proteomes" id="UP000616608">
    <property type="component" value="Unassembled WGS sequence"/>
</dbReference>
<dbReference type="RefSeq" id="WP_229704285.1">
    <property type="nucleotide sequence ID" value="NZ_BMJT01000027.1"/>
</dbReference>